<evidence type="ECO:0000313" key="2">
    <source>
        <dbReference type="EMBL" id="AIJ48597.1"/>
    </source>
</evidence>
<dbReference type="Pfam" id="PF11804">
    <property type="entry name" value="DUF3325"/>
    <property type="match status" value="1"/>
</dbReference>
<dbReference type="Proteomes" id="UP000028782">
    <property type="component" value="Chromosome"/>
</dbReference>
<accession>A0A076PYY6</accession>
<dbReference type="AlphaFoldDB" id="A0A076PYY6"/>
<dbReference type="KEGG" id="ctes:O987_22545"/>
<keyword evidence="1" id="KW-0812">Transmembrane</keyword>
<feature type="transmembrane region" description="Helical" evidence="1">
    <location>
        <begin position="70"/>
        <end position="90"/>
    </location>
</feature>
<evidence type="ECO:0008006" key="4">
    <source>
        <dbReference type="Google" id="ProtNLM"/>
    </source>
</evidence>
<keyword evidence="1" id="KW-1133">Transmembrane helix</keyword>
<gene>
    <name evidence="2" type="ORF">O987_22545</name>
</gene>
<protein>
    <recommendedName>
        <fullName evidence="4">DUF3325 domain-containing protein</fullName>
    </recommendedName>
</protein>
<evidence type="ECO:0000313" key="3">
    <source>
        <dbReference type="Proteomes" id="UP000028782"/>
    </source>
</evidence>
<proteinExistence type="predicted"/>
<dbReference type="EMBL" id="CP006704">
    <property type="protein sequence ID" value="AIJ48597.1"/>
    <property type="molecule type" value="Genomic_DNA"/>
</dbReference>
<dbReference type="HOGENOM" id="CLU_144870_3_0_4"/>
<dbReference type="InterPro" id="IPR021762">
    <property type="entry name" value="DUF3325"/>
</dbReference>
<organism evidence="2 3">
    <name type="scientific">Comamonas testosteroni TK102</name>
    <dbReference type="NCBI Taxonomy" id="1392005"/>
    <lineage>
        <taxon>Bacteria</taxon>
        <taxon>Pseudomonadati</taxon>
        <taxon>Pseudomonadota</taxon>
        <taxon>Betaproteobacteria</taxon>
        <taxon>Burkholderiales</taxon>
        <taxon>Comamonadaceae</taxon>
        <taxon>Comamonas</taxon>
    </lineage>
</organism>
<keyword evidence="1" id="KW-0472">Membrane</keyword>
<reference evidence="2 3" key="1">
    <citation type="journal article" date="2014" name="Genome Announc.">
        <title>Complete Genome Sequence of Polychlorinated Biphenyl Degrader Comamonas testosteroni TK102 (NBRC 109938).</title>
        <authorList>
            <person name="Fukuda K."/>
            <person name="Hosoyama A."/>
            <person name="Tsuchikane K."/>
            <person name="Ohji S."/>
            <person name="Yamazoe A."/>
            <person name="Fujita N."/>
            <person name="Shintani M."/>
            <person name="Kimbara K."/>
        </authorList>
    </citation>
    <scope>NUCLEOTIDE SEQUENCE [LARGE SCALE GENOMIC DNA]</scope>
    <source>
        <strain evidence="2">TK102</strain>
    </source>
</reference>
<sequence>MREAIFLGAALITGLIGMGWLSLAMDTHWQQVRSEPISPPTTVRLRILGALLLTSSLGFCLAADHASMAMLVWVMGLAASALAIAFTLTWRPMWLKVLTRPIQP</sequence>
<name>A0A076PYY6_COMTE</name>
<evidence type="ECO:0000256" key="1">
    <source>
        <dbReference type="SAM" id="Phobius"/>
    </source>
</evidence>
<dbReference type="RefSeq" id="WP_043374709.1">
    <property type="nucleotide sequence ID" value="NZ_CP006704.1"/>
</dbReference>